<evidence type="ECO:0000313" key="7">
    <source>
        <dbReference type="Proteomes" id="UP001217918"/>
    </source>
</evidence>
<dbReference type="Proteomes" id="UP001217918">
    <property type="component" value="Unassembled WGS sequence"/>
</dbReference>
<evidence type="ECO:0000259" key="5">
    <source>
        <dbReference type="Pfam" id="PF06441"/>
    </source>
</evidence>
<dbReference type="Gene3D" id="3.40.50.1820">
    <property type="entry name" value="alpha/beta hydrolase"/>
    <property type="match status" value="1"/>
</dbReference>
<dbReference type="GO" id="GO:0004301">
    <property type="term" value="F:epoxide hydrolase activity"/>
    <property type="evidence" value="ECO:0007669"/>
    <property type="project" value="TreeGrafter"/>
</dbReference>
<dbReference type="InterPro" id="IPR010497">
    <property type="entry name" value="Epoxide_hydro_N"/>
</dbReference>
<dbReference type="AlphaFoldDB" id="A0AAD9MCV7"/>
<dbReference type="InterPro" id="IPR016292">
    <property type="entry name" value="Epoxide_hydrolase"/>
</dbReference>
<protein>
    <recommendedName>
        <fullName evidence="5">Epoxide hydrolase N-terminal domain-containing protein</fullName>
    </recommendedName>
</protein>
<comment type="similarity">
    <text evidence="1">Belongs to the peptidase S33 family.</text>
</comment>
<dbReference type="PIRSF" id="PIRSF001112">
    <property type="entry name" value="Epoxide_hydrolase"/>
    <property type="match status" value="1"/>
</dbReference>
<dbReference type="GO" id="GO:0097176">
    <property type="term" value="P:epoxide metabolic process"/>
    <property type="evidence" value="ECO:0007669"/>
    <property type="project" value="TreeGrafter"/>
</dbReference>
<proteinExistence type="inferred from homology"/>
<evidence type="ECO:0000256" key="2">
    <source>
        <dbReference type="ARBA" id="ARBA00022797"/>
    </source>
</evidence>
<dbReference type="SUPFAM" id="SSF53474">
    <property type="entry name" value="alpha/beta-Hydrolases"/>
    <property type="match status" value="1"/>
</dbReference>
<feature type="active site" description="Proton acceptor" evidence="4">
    <location>
        <position position="379"/>
    </location>
</feature>
<dbReference type="InterPro" id="IPR029058">
    <property type="entry name" value="AB_hydrolase_fold"/>
</dbReference>
<keyword evidence="3" id="KW-0378">Hydrolase</keyword>
<comment type="caution">
    <text evidence="6">The sequence shown here is derived from an EMBL/GenBank/DDBJ whole genome shotgun (WGS) entry which is preliminary data.</text>
</comment>
<dbReference type="InterPro" id="IPR000639">
    <property type="entry name" value="Epox_hydrolase-like"/>
</dbReference>
<feature type="active site" description="Proton donor" evidence="4">
    <location>
        <position position="316"/>
    </location>
</feature>
<accession>A0AAD9MCV7</accession>
<dbReference type="PRINTS" id="PR00412">
    <property type="entry name" value="EPOXHYDRLASE"/>
</dbReference>
<keyword evidence="2" id="KW-0058">Aromatic hydrocarbons catabolism</keyword>
<evidence type="ECO:0000313" key="6">
    <source>
        <dbReference type="EMBL" id="KAK2071642.1"/>
    </source>
</evidence>
<sequence length="414" mass="46335">MSSDIRPFTISVPDSEIAKLKDKLALARFADPVDFSDDWNYGVPRSDMQRLAKYWHQGFNWRKAEAKLNETPQFTTDIAVDGFGTLDLHFVHQKSSKADNSIPLLFCHGWPGSFIEVFKMLPLLTEPSAPGQPSFHLVAPSLPNFGFSQGPSQPGFGLPQYAEVCHKLMLKLGYDTYVTQGGDWGFFITRLMGSQYPAHCLATHVNMVAARPPSLLRSPLLFLRHLLTPYSAFEVRGLQRSRWFDTEGRGYYDVQSTRPATLGFALADSPVALLAWIYEKLHDWTDSYPFTDDEVLTWIAIYQFSRAGPAASVRIYYEALRGQREPTTGAKTSSAYHDYNGAVKFGASLFPADLILPPTSYIRTLGPLGFYRAHDRGGHFAAYEVPELLVDDLRSWFGKGGDAESIARTLGLKL</sequence>
<keyword evidence="7" id="KW-1185">Reference proteome</keyword>
<dbReference type="PANTHER" id="PTHR21661:SF35">
    <property type="entry name" value="EPOXIDE HYDROLASE"/>
    <property type="match status" value="1"/>
</dbReference>
<reference evidence="6" key="1">
    <citation type="journal article" date="2023" name="Mol. Plant Microbe Interact.">
        <title>Elucidating the Obligate Nature and Biological Capacity of an Invasive Fungal Corn Pathogen.</title>
        <authorList>
            <person name="MacCready J.S."/>
            <person name="Roggenkamp E.M."/>
            <person name="Gdanetz K."/>
            <person name="Chilvers M.I."/>
        </authorList>
    </citation>
    <scope>NUCLEOTIDE SEQUENCE</scope>
    <source>
        <strain evidence="6">PM02</strain>
    </source>
</reference>
<organism evidence="6 7">
    <name type="scientific">Phyllachora maydis</name>
    <dbReference type="NCBI Taxonomy" id="1825666"/>
    <lineage>
        <taxon>Eukaryota</taxon>
        <taxon>Fungi</taxon>
        <taxon>Dikarya</taxon>
        <taxon>Ascomycota</taxon>
        <taxon>Pezizomycotina</taxon>
        <taxon>Sordariomycetes</taxon>
        <taxon>Sordariomycetidae</taxon>
        <taxon>Phyllachorales</taxon>
        <taxon>Phyllachoraceae</taxon>
        <taxon>Phyllachora</taxon>
    </lineage>
</organism>
<feature type="active site" description="Nucleophile" evidence="4">
    <location>
        <position position="183"/>
    </location>
</feature>
<evidence type="ECO:0000256" key="4">
    <source>
        <dbReference type="PIRSR" id="PIRSR001112-1"/>
    </source>
</evidence>
<evidence type="ECO:0000256" key="1">
    <source>
        <dbReference type="ARBA" id="ARBA00010088"/>
    </source>
</evidence>
<dbReference type="Pfam" id="PF06441">
    <property type="entry name" value="EHN"/>
    <property type="match status" value="1"/>
</dbReference>
<feature type="domain" description="Epoxide hydrolase N-terminal" evidence="5">
    <location>
        <begin position="5"/>
        <end position="117"/>
    </location>
</feature>
<evidence type="ECO:0000256" key="3">
    <source>
        <dbReference type="ARBA" id="ARBA00022801"/>
    </source>
</evidence>
<name>A0AAD9MCV7_9PEZI</name>
<gene>
    <name evidence="6" type="ORF">P8C59_006048</name>
</gene>
<dbReference type="PANTHER" id="PTHR21661">
    <property type="entry name" value="EPOXIDE HYDROLASE 1-RELATED"/>
    <property type="match status" value="1"/>
</dbReference>
<dbReference type="EMBL" id="JAQQPM010000005">
    <property type="protein sequence ID" value="KAK2071642.1"/>
    <property type="molecule type" value="Genomic_DNA"/>
</dbReference>